<feature type="domain" description="Transcriptional regulator DauR-like HTH" evidence="2">
    <location>
        <begin position="83"/>
        <end position="144"/>
    </location>
</feature>
<dbReference type="Pfam" id="PF13309">
    <property type="entry name" value="HTH_22"/>
    <property type="match status" value="1"/>
</dbReference>
<feature type="region of interest" description="Disordered" evidence="1">
    <location>
        <begin position="1"/>
        <end position="31"/>
    </location>
</feature>
<dbReference type="PANTHER" id="PTHR35568:SF1">
    <property type="entry name" value="TRANSCRIPTIONAL REGULATOR DAUR"/>
    <property type="match status" value="1"/>
</dbReference>
<proteinExistence type="predicted"/>
<keyword evidence="4" id="KW-1185">Reference proteome</keyword>
<accession>A0ABQ3A6X5</accession>
<evidence type="ECO:0000256" key="1">
    <source>
        <dbReference type="SAM" id="MobiDB-lite"/>
    </source>
</evidence>
<comment type="caution">
    <text evidence="3">The sequence shown here is derived from an EMBL/GenBank/DDBJ whole genome shotgun (WGS) entry which is preliminary data.</text>
</comment>
<evidence type="ECO:0000259" key="2">
    <source>
        <dbReference type="Pfam" id="PF13309"/>
    </source>
</evidence>
<reference evidence="4" key="1">
    <citation type="journal article" date="2019" name="Int. J. Syst. Evol. Microbiol.">
        <title>The Global Catalogue of Microorganisms (GCM) 10K type strain sequencing project: providing services to taxonomists for standard genome sequencing and annotation.</title>
        <authorList>
            <consortium name="The Broad Institute Genomics Platform"/>
            <consortium name="The Broad Institute Genome Sequencing Center for Infectious Disease"/>
            <person name="Wu L."/>
            <person name="Ma J."/>
        </authorList>
    </citation>
    <scope>NUCLEOTIDE SEQUENCE [LARGE SCALE GENOMIC DNA]</scope>
    <source>
        <strain evidence="4">JCM 4594</strain>
    </source>
</reference>
<dbReference type="InterPro" id="IPR039445">
    <property type="entry name" value="DauR-like_HTH"/>
</dbReference>
<dbReference type="Proteomes" id="UP000600946">
    <property type="component" value="Unassembled WGS sequence"/>
</dbReference>
<name>A0ABQ3A6X5_9ACTN</name>
<dbReference type="InterPro" id="IPR039446">
    <property type="entry name" value="DauR-like"/>
</dbReference>
<protein>
    <recommendedName>
        <fullName evidence="2">Transcriptional regulator DauR-like HTH domain-containing protein</fullName>
    </recommendedName>
</protein>
<sequence length="156" mass="16575">MTEPTAPAAPAEPPRVADPAEPAEPPRGAAPAEHPLLQAVKPLVDAMGAEILPPGHAAPDDVVLAWEGEDVVAVRLPQLSDSLDHILAAMERRHGMPLASLDRKAKQSAVRTLEARGAFSVRHGVETVASALGVSRFTVYNYLNRDLNRENTAKGD</sequence>
<evidence type="ECO:0000313" key="4">
    <source>
        <dbReference type="Proteomes" id="UP000600946"/>
    </source>
</evidence>
<dbReference type="EMBL" id="BMUU01000005">
    <property type="protein sequence ID" value="GGY38870.1"/>
    <property type="molecule type" value="Genomic_DNA"/>
</dbReference>
<organism evidence="3 4">
    <name type="scientific">Streptomyces xanthochromogenes</name>
    <dbReference type="NCBI Taxonomy" id="67384"/>
    <lineage>
        <taxon>Bacteria</taxon>
        <taxon>Bacillati</taxon>
        <taxon>Actinomycetota</taxon>
        <taxon>Actinomycetes</taxon>
        <taxon>Kitasatosporales</taxon>
        <taxon>Streptomycetaceae</taxon>
        <taxon>Streptomyces</taxon>
    </lineage>
</organism>
<dbReference type="PANTHER" id="PTHR35568">
    <property type="entry name" value="TRANSCRIPTIONAL REGULATOR DAUR"/>
    <property type="match status" value="1"/>
</dbReference>
<evidence type="ECO:0000313" key="3">
    <source>
        <dbReference type="EMBL" id="GGY38870.1"/>
    </source>
</evidence>
<gene>
    <name evidence="3" type="ORF">GCM10010326_36180</name>
</gene>